<proteinExistence type="predicted"/>
<name>A0A0F9QQT6_9ZZZZ</name>
<accession>A0A0F9QQT6</accession>
<comment type="caution">
    <text evidence="1">The sequence shown here is derived from an EMBL/GenBank/DDBJ whole genome shotgun (WGS) entry which is preliminary data.</text>
</comment>
<reference evidence="1" key="1">
    <citation type="journal article" date="2015" name="Nature">
        <title>Complex archaea that bridge the gap between prokaryotes and eukaryotes.</title>
        <authorList>
            <person name="Spang A."/>
            <person name="Saw J.H."/>
            <person name="Jorgensen S.L."/>
            <person name="Zaremba-Niedzwiedzka K."/>
            <person name="Martijn J."/>
            <person name="Lind A.E."/>
            <person name="van Eijk R."/>
            <person name="Schleper C."/>
            <person name="Guy L."/>
            <person name="Ettema T.J."/>
        </authorList>
    </citation>
    <scope>NUCLEOTIDE SEQUENCE</scope>
</reference>
<dbReference type="EMBL" id="LAZR01001428">
    <property type="protein sequence ID" value="KKN44804.1"/>
    <property type="molecule type" value="Genomic_DNA"/>
</dbReference>
<protein>
    <submittedName>
        <fullName evidence="1">Uncharacterized protein</fullName>
    </submittedName>
</protein>
<evidence type="ECO:0000313" key="1">
    <source>
        <dbReference type="EMBL" id="KKN44804.1"/>
    </source>
</evidence>
<sequence>MTDQLIKKKIQDLLLGGKEDLFKLVQHYFKSGKKSKAEFTDSICIELDLFRNNVKNSEYGFHPKSQSLTEDVKEDYSDIIKADALMIYYADEISKATRDLQLRAISGDGIQPEIGSILNYLNILKDIFQKRKDYISGISQILEIKEPKK</sequence>
<gene>
    <name evidence="1" type="ORF">LCGC14_0689410</name>
</gene>
<dbReference type="AlphaFoldDB" id="A0A0F9QQT6"/>
<organism evidence="1">
    <name type="scientific">marine sediment metagenome</name>
    <dbReference type="NCBI Taxonomy" id="412755"/>
    <lineage>
        <taxon>unclassified sequences</taxon>
        <taxon>metagenomes</taxon>
        <taxon>ecological metagenomes</taxon>
    </lineage>
</organism>